<sequence length="248" mass="28172">MSTSINKVDKHMTDMKAYVDNLTKLIIEEIRSSRGQPSQETHQHDDPHQYVEESEKAPMDQPSVSMREYVHTSNTDDEGQKSNDQTVSVVFNAGIPGLSNSKPPTLDDYSNFIMTQIVALDPIPNANTTPDVQSINRNPGKYDTSLYIRLSEGKSSSRRVPILFRIKHPSESHNGFEVATELIDEFNKWIFKDVSSRRGRKSAYSKLKDSFEPQMDFGVVKVAEKDFFSIMVKPSRLWEDGASYISIF</sequence>
<evidence type="ECO:0000256" key="1">
    <source>
        <dbReference type="SAM" id="MobiDB-lite"/>
    </source>
</evidence>
<reference evidence="2 3" key="1">
    <citation type="submission" date="2020-09" db="EMBL/GenBank/DDBJ databases">
        <title>De no assembly of potato wild relative species, Solanum commersonii.</title>
        <authorList>
            <person name="Cho K."/>
        </authorList>
    </citation>
    <scope>NUCLEOTIDE SEQUENCE [LARGE SCALE GENOMIC DNA]</scope>
    <source>
        <strain evidence="2">LZ3.2</strain>
        <tissue evidence="2">Leaf</tissue>
    </source>
</reference>
<accession>A0A9J5ZM28</accession>
<evidence type="ECO:0000313" key="2">
    <source>
        <dbReference type="EMBL" id="KAG5613174.1"/>
    </source>
</evidence>
<gene>
    <name evidence="2" type="ORF">H5410_024455</name>
</gene>
<name>A0A9J5ZM28_SOLCO</name>
<dbReference type="AlphaFoldDB" id="A0A9J5ZM28"/>
<keyword evidence="3" id="KW-1185">Reference proteome</keyword>
<organism evidence="2 3">
    <name type="scientific">Solanum commersonii</name>
    <name type="common">Commerson's wild potato</name>
    <name type="synonym">Commerson's nightshade</name>
    <dbReference type="NCBI Taxonomy" id="4109"/>
    <lineage>
        <taxon>Eukaryota</taxon>
        <taxon>Viridiplantae</taxon>
        <taxon>Streptophyta</taxon>
        <taxon>Embryophyta</taxon>
        <taxon>Tracheophyta</taxon>
        <taxon>Spermatophyta</taxon>
        <taxon>Magnoliopsida</taxon>
        <taxon>eudicotyledons</taxon>
        <taxon>Gunneridae</taxon>
        <taxon>Pentapetalae</taxon>
        <taxon>asterids</taxon>
        <taxon>lamiids</taxon>
        <taxon>Solanales</taxon>
        <taxon>Solanaceae</taxon>
        <taxon>Solanoideae</taxon>
        <taxon>Solaneae</taxon>
        <taxon>Solanum</taxon>
    </lineage>
</organism>
<evidence type="ECO:0000313" key="3">
    <source>
        <dbReference type="Proteomes" id="UP000824120"/>
    </source>
</evidence>
<dbReference type="EMBL" id="JACXVP010000004">
    <property type="protein sequence ID" value="KAG5613174.1"/>
    <property type="molecule type" value="Genomic_DNA"/>
</dbReference>
<feature type="region of interest" description="Disordered" evidence="1">
    <location>
        <begin position="32"/>
        <end position="63"/>
    </location>
</feature>
<protein>
    <submittedName>
        <fullName evidence="2">Uncharacterized protein</fullName>
    </submittedName>
</protein>
<proteinExistence type="predicted"/>
<dbReference type="OrthoDB" id="1295285at2759"/>
<feature type="compositionally biased region" description="Basic and acidic residues" evidence="1">
    <location>
        <begin position="41"/>
        <end position="58"/>
    </location>
</feature>
<comment type="caution">
    <text evidence="2">The sequence shown here is derived from an EMBL/GenBank/DDBJ whole genome shotgun (WGS) entry which is preliminary data.</text>
</comment>
<dbReference type="Proteomes" id="UP000824120">
    <property type="component" value="Chromosome 4"/>
</dbReference>